<reference evidence="1" key="2">
    <citation type="journal article" date="2015" name="Fish Shellfish Immunol.">
        <title>Early steps in the European eel (Anguilla anguilla)-Vibrio vulnificus interaction in the gills: Role of the RtxA13 toxin.</title>
        <authorList>
            <person name="Callol A."/>
            <person name="Pajuelo D."/>
            <person name="Ebbesson L."/>
            <person name="Teles M."/>
            <person name="MacKenzie S."/>
            <person name="Amaro C."/>
        </authorList>
    </citation>
    <scope>NUCLEOTIDE SEQUENCE</scope>
</reference>
<sequence>MSLDYKKKRLWGCWRSIEKKEHFNVALTKPSICVKRALF</sequence>
<reference evidence="1" key="1">
    <citation type="submission" date="2014-11" db="EMBL/GenBank/DDBJ databases">
        <authorList>
            <person name="Amaro Gonzalez C."/>
        </authorList>
    </citation>
    <scope>NUCLEOTIDE SEQUENCE</scope>
</reference>
<dbReference type="AlphaFoldDB" id="A0A0E9V422"/>
<protein>
    <submittedName>
        <fullName evidence="1">Uncharacterized protein</fullName>
    </submittedName>
</protein>
<organism evidence="1">
    <name type="scientific">Anguilla anguilla</name>
    <name type="common">European freshwater eel</name>
    <name type="synonym">Muraena anguilla</name>
    <dbReference type="NCBI Taxonomy" id="7936"/>
    <lineage>
        <taxon>Eukaryota</taxon>
        <taxon>Metazoa</taxon>
        <taxon>Chordata</taxon>
        <taxon>Craniata</taxon>
        <taxon>Vertebrata</taxon>
        <taxon>Euteleostomi</taxon>
        <taxon>Actinopterygii</taxon>
        <taxon>Neopterygii</taxon>
        <taxon>Teleostei</taxon>
        <taxon>Anguilliformes</taxon>
        <taxon>Anguillidae</taxon>
        <taxon>Anguilla</taxon>
    </lineage>
</organism>
<accession>A0A0E9V422</accession>
<name>A0A0E9V422_ANGAN</name>
<dbReference type="EMBL" id="GBXM01036564">
    <property type="protein sequence ID" value="JAH72013.1"/>
    <property type="molecule type" value="Transcribed_RNA"/>
</dbReference>
<evidence type="ECO:0000313" key="1">
    <source>
        <dbReference type="EMBL" id="JAH72013.1"/>
    </source>
</evidence>
<proteinExistence type="predicted"/>